<name>A0AB33KIC1_9ACTN</name>
<dbReference type="KEGG" id="stcm:SCMC78_50710"/>
<gene>
    <name evidence="1" type="ORF">SCMC78_50710</name>
</gene>
<dbReference type="AlphaFoldDB" id="A0AB33KIC1"/>
<proteinExistence type="predicted"/>
<evidence type="ECO:0000313" key="1">
    <source>
        <dbReference type="EMBL" id="BFP55264.1"/>
    </source>
</evidence>
<reference evidence="1" key="1">
    <citation type="submission" date="2024-07" db="EMBL/GenBank/DDBJ databases">
        <title>Complete genome sequences of cellulolytic bacteria, Kitasatospora sp. CMC57 and Streptomyces sp. CMC78, isolated from Japanese agricultural soil.</title>
        <authorList>
            <person name="Hashimoto T."/>
            <person name="Ito M."/>
            <person name="Iwamoto M."/>
            <person name="Fukahori D."/>
            <person name="Shoda T."/>
            <person name="Sakoda M."/>
            <person name="Morohoshi T."/>
            <person name="Mitsuboshi M."/>
            <person name="Nishizawa T."/>
        </authorList>
    </citation>
    <scope>NUCLEOTIDE SEQUENCE</scope>
    <source>
        <strain evidence="1">CMC78</strain>
    </source>
</reference>
<accession>A0AB33KIC1</accession>
<dbReference type="EMBL" id="AP035884">
    <property type="protein sequence ID" value="BFP55264.1"/>
    <property type="molecule type" value="Genomic_DNA"/>
</dbReference>
<organism evidence="1">
    <name type="scientific">Streptomyces sp. CMC78</name>
    <dbReference type="NCBI Taxonomy" id="3231512"/>
    <lineage>
        <taxon>Bacteria</taxon>
        <taxon>Bacillati</taxon>
        <taxon>Actinomycetota</taxon>
        <taxon>Actinomycetes</taxon>
        <taxon>Kitasatosporales</taxon>
        <taxon>Streptomycetaceae</taxon>
        <taxon>Streptomyces</taxon>
    </lineage>
</organism>
<protein>
    <submittedName>
        <fullName evidence="1">Uncharacterized protein</fullName>
    </submittedName>
</protein>
<sequence length="54" mass="6131">MFPHAGTGIAESAVLARRVRRSDNGLDKAGRDIRIMERHTDRTDTQVYRTEESS</sequence>